<proteinExistence type="inferred from homology"/>
<dbReference type="InterPro" id="IPR032640">
    <property type="entry name" value="AMPK1_CBM"/>
</dbReference>
<dbReference type="EMBL" id="CAVNYO010000478">
    <property type="protein sequence ID" value="CAK5283891.1"/>
    <property type="molecule type" value="Genomic_DNA"/>
</dbReference>
<feature type="compositionally biased region" description="Basic residues" evidence="2">
    <location>
        <begin position="221"/>
        <end position="232"/>
    </location>
</feature>
<evidence type="ECO:0000259" key="3">
    <source>
        <dbReference type="SMART" id="SM01010"/>
    </source>
</evidence>
<evidence type="ECO:0000256" key="2">
    <source>
        <dbReference type="SAM" id="MobiDB-lite"/>
    </source>
</evidence>
<dbReference type="PANTHER" id="PTHR10343">
    <property type="entry name" value="5'-AMP-ACTIVATED PROTEIN KINASE , BETA SUBUNIT"/>
    <property type="match status" value="1"/>
</dbReference>
<dbReference type="Proteomes" id="UP001295794">
    <property type="component" value="Unassembled WGS sequence"/>
</dbReference>
<dbReference type="GO" id="GO:0019901">
    <property type="term" value="F:protein kinase binding"/>
    <property type="evidence" value="ECO:0007669"/>
    <property type="project" value="TreeGrafter"/>
</dbReference>
<comment type="caution">
    <text evidence="4">The sequence shown here is derived from an EMBL/GenBank/DDBJ whole genome shotgun (WGS) entry which is preliminary data.</text>
</comment>
<dbReference type="GO" id="GO:0031588">
    <property type="term" value="C:nucleotide-activated protein kinase complex"/>
    <property type="evidence" value="ECO:0007669"/>
    <property type="project" value="TreeGrafter"/>
</dbReference>
<feature type="domain" description="Association with the SNF1 complex (ASC)" evidence="3">
    <location>
        <begin position="576"/>
        <end position="785"/>
    </location>
</feature>
<dbReference type="InterPro" id="IPR050827">
    <property type="entry name" value="CRP1_MDG1_kinase"/>
</dbReference>
<sequence>MGNTTSQQMSDGMTGGIGTAPRPTPSGAPPPTWGKERESPTASVSTTPTKSKHTTATTPMSVIGTSSTAADAQRNGAPNGHAPESTLRPNRKSIDLPGLNTFAYSPAMTPRSRGSRIMERGRSFVGRGGRRGGGGSFAKTNGKGVPPPRSAAIAIPGPGRRLSGDEEQDTGYGRHMANRKHEKDAERDRDRDIQGDERRRGRTRSRSRPGVPRRSSNHHDRNYHHKSQRHHDSRSQSSERDPRETHLRASSPASRSGSGRTDSPSAVSDEDHFRGRSPSRGRPDRNFQVPYSSPVDNEHTRAHQAAMAAATATPVGPRHVVDSMEYTNGTDQSTRTVSRNDSGDIIRSTIPLTLGPSALIGIGQGDPDVEQEEGEDEIDTRRKVAEAVIDEIVGDPRALTPVTIPWRGPGTDVYLIRAGDEDWSHPTRMTRESPDEPFTTTVYLSPGTHHFRFIVDGNTLVAPSSDITNAVDDQGFIANYVAIVTPPVIGANVPPAELRAVTASTTSVIPQSSRIDPPATSPTVSPTTSPKTRRARMGLPQAPGESFWTRSSDTDSTENLQDRANVTTNGHELGQSKKRGIVWSSEIPAALLAAERQETAWYHAQEEYYNGGHPVVLNGFESLNIPELSVLPQHLISLILNRPSPGIVIPRAGTGAGNYGFVTPPLTSPQAGNGPRSELRVTTASGTDVTKPMQSLMMSSTIAPDTPRRPHPQFSEVAPSRVSNSAGSPNGGTPLIADDPSVLQTPSHAVLHHLCTTSIKHETIAVGMSTRYRQKFLTTVYYKPVDAALWAGQ</sequence>
<feature type="compositionally biased region" description="Polar residues" evidence="2">
    <location>
        <begin position="1"/>
        <end position="11"/>
    </location>
</feature>
<feature type="compositionally biased region" description="Low complexity" evidence="2">
    <location>
        <begin position="248"/>
        <end position="260"/>
    </location>
</feature>
<dbReference type="Pfam" id="PF16561">
    <property type="entry name" value="AMPK1_CBM"/>
    <property type="match status" value="1"/>
</dbReference>
<dbReference type="InterPro" id="IPR006828">
    <property type="entry name" value="ASC_dom"/>
</dbReference>
<dbReference type="InterPro" id="IPR013783">
    <property type="entry name" value="Ig-like_fold"/>
</dbReference>
<feature type="compositionally biased region" description="Low complexity" evidence="2">
    <location>
        <begin position="517"/>
        <end position="530"/>
    </location>
</feature>
<feature type="region of interest" description="Disordered" evidence="2">
    <location>
        <begin position="1"/>
        <end position="304"/>
    </location>
</feature>
<accession>A0AAD2HZ20</accession>
<reference evidence="4" key="1">
    <citation type="submission" date="2023-11" db="EMBL/GenBank/DDBJ databases">
        <authorList>
            <person name="De Vega J J."/>
            <person name="De Vega J J."/>
        </authorList>
    </citation>
    <scope>NUCLEOTIDE SEQUENCE</scope>
</reference>
<comment type="similarity">
    <text evidence="1">Belongs to the 5'-AMP-activated protein kinase beta subunit family.</text>
</comment>
<protein>
    <recommendedName>
        <fullName evidence="3">Association with the SNF1 complex (ASC) domain-containing protein</fullName>
    </recommendedName>
</protein>
<dbReference type="AlphaFoldDB" id="A0AAD2HZ20"/>
<organism evidence="4 5">
    <name type="scientific">Mycena citricolor</name>
    <dbReference type="NCBI Taxonomy" id="2018698"/>
    <lineage>
        <taxon>Eukaryota</taxon>
        <taxon>Fungi</taxon>
        <taxon>Dikarya</taxon>
        <taxon>Basidiomycota</taxon>
        <taxon>Agaricomycotina</taxon>
        <taxon>Agaricomycetes</taxon>
        <taxon>Agaricomycetidae</taxon>
        <taxon>Agaricales</taxon>
        <taxon>Marasmiineae</taxon>
        <taxon>Mycenaceae</taxon>
        <taxon>Mycena</taxon>
    </lineage>
</organism>
<dbReference type="SMART" id="SM01010">
    <property type="entry name" value="AMPKBI"/>
    <property type="match status" value="1"/>
</dbReference>
<evidence type="ECO:0000313" key="5">
    <source>
        <dbReference type="Proteomes" id="UP001295794"/>
    </source>
</evidence>
<dbReference type="Gene3D" id="2.60.40.10">
    <property type="entry name" value="Immunoglobulins"/>
    <property type="match status" value="1"/>
</dbReference>
<dbReference type="GO" id="GO:0005634">
    <property type="term" value="C:nucleus"/>
    <property type="evidence" value="ECO:0007669"/>
    <property type="project" value="TreeGrafter"/>
</dbReference>
<keyword evidence="5" id="KW-1185">Reference proteome</keyword>
<dbReference type="SUPFAM" id="SSF160219">
    <property type="entry name" value="AMPKBI-like"/>
    <property type="match status" value="1"/>
</dbReference>
<dbReference type="SUPFAM" id="SSF81296">
    <property type="entry name" value="E set domains"/>
    <property type="match status" value="1"/>
</dbReference>
<feature type="compositionally biased region" description="Low complexity" evidence="2">
    <location>
        <begin position="45"/>
        <end position="59"/>
    </location>
</feature>
<dbReference type="PANTHER" id="PTHR10343:SF84">
    <property type="entry name" value="5'-AMP-ACTIVATED PROTEIN KINASE SUBUNIT BETA-1"/>
    <property type="match status" value="1"/>
</dbReference>
<feature type="compositionally biased region" description="Basic and acidic residues" evidence="2">
    <location>
        <begin position="179"/>
        <end position="199"/>
    </location>
</feature>
<dbReference type="InterPro" id="IPR014756">
    <property type="entry name" value="Ig_E-set"/>
</dbReference>
<dbReference type="GO" id="GO:0005737">
    <property type="term" value="C:cytoplasm"/>
    <property type="evidence" value="ECO:0007669"/>
    <property type="project" value="TreeGrafter"/>
</dbReference>
<dbReference type="InterPro" id="IPR037256">
    <property type="entry name" value="ASC_dom_sf"/>
</dbReference>
<feature type="compositionally biased region" description="Pro residues" evidence="2">
    <location>
        <begin position="22"/>
        <end position="32"/>
    </location>
</feature>
<dbReference type="CDD" id="cd02859">
    <property type="entry name" value="E_set_AMPKbeta_like_N"/>
    <property type="match status" value="1"/>
</dbReference>
<feature type="compositionally biased region" description="Polar residues" evidence="2">
    <location>
        <begin position="504"/>
        <end position="514"/>
    </location>
</feature>
<feature type="compositionally biased region" description="Basic and acidic residues" evidence="2">
    <location>
        <begin position="233"/>
        <end position="247"/>
    </location>
</feature>
<dbReference type="GO" id="GO:0007165">
    <property type="term" value="P:signal transduction"/>
    <property type="evidence" value="ECO:0007669"/>
    <property type="project" value="TreeGrafter"/>
</dbReference>
<gene>
    <name evidence="4" type="ORF">MYCIT1_LOCUS36803</name>
</gene>
<evidence type="ECO:0000313" key="4">
    <source>
        <dbReference type="EMBL" id="CAK5283891.1"/>
    </source>
</evidence>
<name>A0AAD2HZ20_9AGAR</name>
<feature type="region of interest" description="Disordered" evidence="2">
    <location>
        <begin position="701"/>
        <end position="738"/>
    </location>
</feature>
<dbReference type="Gene3D" id="6.20.250.60">
    <property type="match status" value="1"/>
</dbReference>
<feature type="region of interest" description="Disordered" evidence="2">
    <location>
        <begin position="504"/>
        <end position="558"/>
    </location>
</feature>
<dbReference type="Pfam" id="PF04739">
    <property type="entry name" value="AMPKBI"/>
    <property type="match status" value="1"/>
</dbReference>
<evidence type="ECO:0000256" key="1">
    <source>
        <dbReference type="ARBA" id="ARBA00010926"/>
    </source>
</evidence>